<organism evidence="5 6">
    <name type="scientific">Esox lucius</name>
    <name type="common">Northern pike</name>
    <dbReference type="NCBI Taxonomy" id="8010"/>
    <lineage>
        <taxon>Eukaryota</taxon>
        <taxon>Metazoa</taxon>
        <taxon>Chordata</taxon>
        <taxon>Craniata</taxon>
        <taxon>Vertebrata</taxon>
        <taxon>Euteleostomi</taxon>
        <taxon>Actinopterygii</taxon>
        <taxon>Neopterygii</taxon>
        <taxon>Teleostei</taxon>
        <taxon>Protacanthopterygii</taxon>
        <taxon>Esociformes</taxon>
        <taxon>Esocidae</taxon>
        <taxon>Esox</taxon>
    </lineage>
</organism>
<dbReference type="InterPro" id="IPR036116">
    <property type="entry name" value="FN3_sf"/>
</dbReference>
<keyword evidence="1" id="KW-0677">Repeat</keyword>
<dbReference type="PANTHER" id="PTHR48483:SF1">
    <property type="entry name" value="INTERLEUKIN-12 RECEPTOR SUBUNIT BETA-1-RELATED"/>
    <property type="match status" value="1"/>
</dbReference>
<feature type="domain" description="Fibronectin type-III" evidence="4">
    <location>
        <begin position="404"/>
        <end position="502"/>
    </location>
</feature>
<name>A0A6Q2ZIB2_ESOLU</name>
<dbReference type="CDD" id="cd00063">
    <property type="entry name" value="FN3"/>
    <property type="match status" value="1"/>
</dbReference>
<accession>A0A6Q2ZIB2</accession>
<evidence type="ECO:0000259" key="4">
    <source>
        <dbReference type="PROSITE" id="PS50853"/>
    </source>
</evidence>
<dbReference type="GeneTree" id="ENSGT01030000235156"/>
<dbReference type="PROSITE" id="PS50853">
    <property type="entry name" value="FN3"/>
    <property type="match status" value="1"/>
</dbReference>
<dbReference type="RefSeq" id="XP_012990246.2">
    <property type="nucleotide sequence ID" value="XM_013134792.3"/>
</dbReference>
<sequence length="650" mass="74463">MDTMEQWFLPGFLALSMVLGEGPTCDFSPECYKQSEESTTYTCEWSPQFVKNATYELFFRRSNSTADTSLGSSNSSYIHVTDDKLITKVSVDVWVVAHTKYKSCNSFTFSGILSERVKYGAPQMISMSRTSSNLTLRWGNKKGDAVDVEVRRRENSSGTWNTSKFQVNKAMLTLEDLQHQQVYQLQLRQKSKIAKHPLWSDWTPILNVPTEIQDPPEVNWTVVDFSNGTRLLKLNWGISTYPVSVGQVNYNLSLHIWPCQTNQKNWSNIKSTEFNVSVTYSAVSGSIAAFNKVGNVQQRNFLIPAKHLTNCSKAWRIDKPTPHKYVPVLKKSCLEWYKLTDGETSPHKVNIIVKQVNETLQTIRKEMDDYLPYYYFVHHQSDKRLPQTIEMCLMYKMEGVPRKAPENVTVHSTTTSAVLHWNHIPLSHRQGFLTYYKICYRRTQNGKGNAKTECHNISASETEYSIQNLTPQSTYEIQLSGGTVAGFGPPETINVMTQTQFPGWIIPVVVLIGISITLCFIYIKRHQSKIFPPIPRPVVVEYSIFRVRNQDMDEIKEEVHELQLHDKRSKEPKSEETNLLNVCRRYECEDTDENSLGDPMSPEYEGQVLRLETVDSNPAETDCEVAMLMYRNGLVFDMKAEYTEDAGTPL</sequence>
<dbReference type="InterPro" id="IPR053073">
    <property type="entry name" value="IL11/IL27_subunit_beta"/>
</dbReference>
<dbReference type="AlphaFoldDB" id="A0A6Q2ZIB2"/>
<evidence type="ECO:0000313" key="6">
    <source>
        <dbReference type="Proteomes" id="UP000265140"/>
    </source>
</evidence>
<dbReference type="GeneID" id="105026196"/>
<reference evidence="5" key="3">
    <citation type="submission" date="2025-08" db="UniProtKB">
        <authorList>
            <consortium name="Ensembl"/>
        </authorList>
    </citation>
    <scope>IDENTIFICATION</scope>
</reference>
<dbReference type="Bgee" id="ENSELUG00000012460">
    <property type="expression patterns" value="Expressed in spleen and 7 other cell types or tissues"/>
</dbReference>
<feature type="chain" id="PRO_5044315348" description="Fibronectin type-III domain-containing protein" evidence="3">
    <location>
        <begin position="21"/>
        <end position="650"/>
    </location>
</feature>
<dbReference type="Gene3D" id="2.60.40.10">
    <property type="entry name" value="Immunoglobulins"/>
    <property type="match status" value="2"/>
</dbReference>
<evidence type="ECO:0000256" key="1">
    <source>
        <dbReference type="ARBA" id="ARBA00022737"/>
    </source>
</evidence>
<evidence type="ECO:0000256" key="3">
    <source>
        <dbReference type="SAM" id="SignalP"/>
    </source>
</evidence>
<proteinExistence type="predicted"/>
<dbReference type="CTD" id="3594"/>
<protein>
    <recommendedName>
        <fullName evidence="4">Fibronectin type-III domain-containing protein</fullName>
    </recommendedName>
</protein>
<dbReference type="OMA" id="GFLTHYK"/>
<evidence type="ECO:0000313" key="5">
    <source>
        <dbReference type="Ensembl" id="ENSELUP00000078314.2"/>
    </source>
</evidence>
<dbReference type="FunFam" id="2.60.40.10:FF:000028">
    <property type="entry name" value="Neuronal cell adhesion molecule"/>
    <property type="match status" value="1"/>
</dbReference>
<dbReference type="KEGG" id="els:105026196"/>
<keyword evidence="6" id="KW-1185">Reference proteome</keyword>
<dbReference type="InterPro" id="IPR013783">
    <property type="entry name" value="Ig-like_fold"/>
</dbReference>
<reference evidence="5" key="4">
    <citation type="submission" date="2025-09" db="UniProtKB">
        <authorList>
            <consortium name="Ensembl"/>
        </authorList>
    </citation>
    <scope>IDENTIFICATION</scope>
</reference>
<dbReference type="InParanoid" id="A0A6Q2ZIB2"/>
<feature type="signal peptide" evidence="3">
    <location>
        <begin position="1"/>
        <end position="20"/>
    </location>
</feature>
<dbReference type="Pfam" id="PF00041">
    <property type="entry name" value="fn3"/>
    <property type="match status" value="1"/>
</dbReference>
<dbReference type="Ensembl" id="ENSELUT00000082098.2">
    <property type="protein sequence ID" value="ENSELUP00000078314.2"/>
    <property type="gene ID" value="ENSELUG00000012460.3"/>
</dbReference>
<keyword evidence="3" id="KW-0732">Signal</keyword>
<dbReference type="PANTHER" id="PTHR48483">
    <property type="entry name" value="INTERLEUKIN-27 SUBUNIT BETA"/>
    <property type="match status" value="1"/>
</dbReference>
<dbReference type="Proteomes" id="UP000265140">
    <property type="component" value="Chromosome 8"/>
</dbReference>
<reference evidence="5" key="2">
    <citation type="submission" date="2020-02" db="EMBL/GenBank/DDBJ databases">
        <title>Esox lucius (northern pike) genome, fEsoLuc1, primary haplotype.</title>
        <authorList>
            <person name="Myers G."/>
            <person name="Karagic N."/>
            <person name="Meyer A."/>
            <person name="Pippel M."/>
            <person name="Reichard M."/>
            <person name="Winkler S."/>
            <person name="Tracey A."/>
            <person name="Sims Y."/>
            <person name="Howe K."/>
            <person name="Rhie A."/>
            <person name="Formenti G."/>
            <person name="Durbin R."/>
            <person name="Fedrigo O."/>
            <person name="Jarvis E.D."/>
        </authorList>
    </citation>
    <scope>NUCLEOTIDE SEQUENCE [LARGE SCALE GENOMIC DNA]</scope>
</reference>
<dbReference type="SMART" id="SM00060">
    <property type="entry name" value="FN3"/>
    <property type="match status" value="2"/>
</dbReference>
<keyword evidence="2" id="KW-0472">Membrane</keyword>
<evidence type="ECO:0000256" key="2">
    <source>
        <dbReference type="SAM" id="Phobius"/>
    </source>
</evidence>
<keyword evidence="2" id="KW-0812">Transmembrane</keyword>
<dbReference type="InterPro" id="IPR003961">
    <property type="entry name" value="FN3_dom"/>
</dbReference>
<dbReference type="OrthoDB" id="8945484at2759"/>
<keyword evidence="2" id="KW-1133">Transmembrane helix</keyword>
<reference evidence="6" key="1">
    <citation type="journal article" date="2014" name="PLoS ONE">
        <title>The genome and linkage map of the northern pike (Esox lucius): conserved synteny revealed between the salmonid sister group and the Neoteleostei.</title>
        <authorList>
            <person name="Rondeau E.B."/>
            <person name="Minkley D.R."/>
            <person name="Leong J.S."/>
            <person name="Messmer A.M."/>
            <person name="Jantzen J.R."/>
            <person name="von Schalburg K.R."/>
            <person name="Lemon C."/>
            <person name="Bird N.H."/>
            <person name="Koop B.F."/>
        </authorList>
    </citation>
    <scope>NUCLEOTIDE SEQUENCE</scope>
</reference>
<dbReference type="SUPFAM" id="SSF49265">
    <property type="entry name" value="Fibronectin type III"/>
    <property type="match status" value="2"/>
</dbReference>
<feature type="transmembrane region" description="Helical" evidence="2">
    <location>
        <begin position="504"/>
        <end position="523"/>
    </location>
</feature>